<evidence type="ECO:0000256" key="2">
    <source>
        <dbReference type="PROSITE-ProRule" id="PRU01161"/>
    </source>
</evidence>
<dbReference type="PANTHER" id="PTHR46394:SF1">
    <property type="entry name" value="PNPLA DOMAIN-CONTAINING PROTEIN"/>
    <property type="match status" value="1"/>
</dbReference>
<accession>A0ABY6J5U8</accession>
<feature type="active site" description="Proton acceptor" evidence="2">
    <location>
        <position position="358"/>
    </location>
</feature>
<protein>
    <submittedName>
        <fullName evidence="5">Patatin-like phospholipase family protein</fullName>
    </submittedName>
</protein>
<dbReference type="RefSeq" id="WP_264282860.1">
    <property type="nucleotide sequence ID" value="NZ_CP107006.1"/>
</dbReference>
<dbReference type="PROSITE" id="PS51635">
    <property type="entry name" value="PNPLA"/>
    <property type="match status" value="1"/>
</dbReference>
<evidence type="ECO:0000313" key="5">
    <source>
        <dbReference type="EMBL" id="UYQ95060.1"/>
    </source>
</evidence>
<organism evidence="5 6">
    <name type="scientific">Chitinophaga horti</name>
    <dbReference type="NCBI Taxonomy" id="2920382"/>
    <lineage>
        <taxon>Bacteria</taxon>
        <taxon>Pseudomonadati</taxon>
        <taxon>Bacteroidota</taxon>
        <taxon>Chitinophagia</taxon>
        <taxon>Chitinophagales</taxon>
        <taxon>Chitinophagaceae</taxon>
        <taxon>Chitinophaga</taxon>
    </lineage>
</organism>
<dbReference type="SUPFAM" id="SSF52151">
    <property type="entry name" value="FabD/lysophospholipase-like"/>
    <property type="match status" value="1"/>
</dbReference>
<dbReference type="InterPro" id="IPR002641">
    <property type="entry name" value="PNPLA_dom"/>
</dbReference>
<feature type="short sequence motif" description="GXSXG" evidence="2">
    <location>
        <begin position="94"/>
        <end position="98"/>
    </location>
</feature>
<keyword evidence="3" id="KW-0472">Membrane</keyword>
<dbReference type="Proteomes" id="UP001162741">
    <property type="component" value="Chromosome"/>
</dbReference>
<feature type="transmembrane region" description="Helical" evidence="3">
    <location>
        <begin position="158"/>
        <end position="181"/>
    </location>
</feature>
<dbReference type="Gene3D" id="3.40.1090.10">
    <property type="entry name" value="Cytosolic phospholipase A2 catalytic domain"/>
    <property type="match status" value="2"/>
</dbReference>
<dbReference type="InterPro" id="IPR052580">
    <property type="entry name" value="Lipid_Hydrolase"/>
</dbReference>
<dbReference type="InterPro" id="IPR016035">
    <property type="entry name" value="Acyl_Trfase/lysoPLipase"/>
</dbReference>
<feature type="domain" description="PNPLA" evidence="4">
    <location>
        <begin position="63"/>
        <end position="371"/>
    </location>
</feature>
<evidence type="ECO:0000256" key="3">
    <source>
        <dbReference type="SAM" id="Phobius"/>
    </source>
</evidence>
<feature type="short sequence motif" description="GXGXXG" evidence="2">
    <location>
        <begin position="67"/>
        <end position="72"/>
    </location>
</feature>
<keyword evidence="6" id="KW-1185">Reference proteome</keyword>
<keyword evidence="1 2" id="KW-0443">Lipid metabolism</keyword>
<gene>
    <name evidence="5" type="ORF">MKQ68_08125</name>
</gene>
<feature type="short sequence motif" description="DGA/G" evidence="2">
    <location>
        <begin position="358"/>
        <end position="360"/>
    </location>
</feature>
<name>A0ABY6J5U8_9BACT</name>
<keyword evidence="3" id="KW-0812">Transmembrane</keyword>
<sequence length="505" mass="56588">MTRSQSSTRPAMALSAFTDNADVKNVLQQLHQRFEDKSNPTPNMDKLIVSDTLDDQGNQYVHLVQEGGGVLGVALVGYTYILEQAGIRFMRLAGTSAGAINTAMMAVIGSKQEAKSEKVLRYLCSKDLFDFVDGHPFARKVIRKVITQEHYFKNVKKLITGTALALVALVLLNIICIGLKGVPAFAIIGKFSFVFTGLLVVSVLTGLMYFNMLLKRFKDRGFGVNPGKDFQDWVRDIMQEHGVQTVSDFIAKAGTPPPGMHLRNGGSLKDLGPDVTLITSDIVTQNKIEFPKMWDLFTTDEKTLHPAQFVRASMSIPIFFESSIIQDIPRDEAKIHKSWMKHLLTDPADIPSAVRFVDGGILSNFPINIFYNPKIEVPRLPTFGIDLDDVDPKDKEKSRQQTGDMGLGGYMGRMFNTIRYYYDKDFLLKNSLFKKGIGRIDVHEFNWLDFSISDEKKVALFVKGAQAAGQFLQSFDWEGYKADRREAFDKLNTVKPIQQTLTATL</sequence>
<keyword evidence="2" id="KW-0442">Lipid degradation</keyword>
<keyword evidence="2" id="KW-0378">Hydrolase</keyword>
<evidence type="ECO:0000313" key="6">
    <source>
        <dbReference type="Proteomes" id="UP001162741"/>
    </source>
</evidence>
<evidence type="ECO:0000256" key="1">
    <source>
        <dbReference type="ARBA" id="ARBA00023098"/>
    </source>
</evidence>
<evidence type="ECO:0000259" key="4">
    <source>
        <dbReference type="PROSITE" id="PS51635"/>
    </source>
</evidence>
<proteinExistence type="predicted"/>
<reference evidence="5" key="1">
    <citation type="submission" date="2022-10" db="EMBL/GenBank/DDBJ databases">
        <title>Chitinophaga sp. nov., isolated from soil.</title>
        <authorList>
            <person name="Jeon C.O."/>
        </authorList>
    </citation>
    <scope>NUCLEOTIDE SEQUENCE</scope>
    <source>
        <strain evidence="5">R8</strain>
    </source>
</reference>
<dbReference type="EMBL" id="CP107006">
    <property type="protein sequence ID" value="UYQ95060.1"/>
    <property type="molecule type" value="Genomic_DNA"/>
</dbReference>
<feature type="active site" description="Nucleophile" evidence="2">
    <location>
        <position position="96"/>
    </location>
</feature>
<dbReference type="PANTHER" id="PTHR46394">
    <property type="entry name" value="ANNEXIN"/>
    <property type="match status" value="1"/>
</dbReference>
<keyword evidence="3" id="KW-1133">Transmembrane helix</keyword>
<feature type="transmembrane region" description="Helical" evidence="3">
    <location>
        <begin position="187"/>
        <end position="210"/>
    </location>
</feature>
<dbReference type="Pfam" id="PF01734">
    <property type="entry name" value="Patatin"/>
    <property type="match status" value="1"/>
</dbReference>